<dbReference type="Proteomes" id="UP000515158">
    <property type="component" value="Unplaced"/>
</dbReference>
<feature type="domain" description="Fatty acyl-CoA reductase C-terminal" evidence="11">
    <location>
        <begin position="387"/>
        <end position="478"/>
    </location>
</feature>
<name>A0A6P8YCS6_THRPL</name>
<keyword evidence="8 10" id="KW-0472">Membrane</keyword>
<accession>A0A6P8YCS6</accession>
<evidence type="ECO:0000256" key="5">
    <source>
        <dbReference type="ARBA" id="ARBA00022857"/>
    </source>
</evidence>
<dbReference type="InterPro" id="IPR026055">
    <property type="entry name" value="FAR"/>
</dbReference>
<evidence type="ECO:0000256" key="1">
    <source>
        <dbReference type="ARBA" id="ARBA00004141"/>
    </source>
</evidence>
<keyword evidence="5 10" id="KW-0521">NADP</keyword>
<keyword evidence="10" id="KW-0560">Oxidoreductase</keyword>
<feature type="transmembrane region" description="Helical" evidence="10">
    <location>
        <begin position="378"/>
        <end position="395"/>
    </location>
</feature>
<dbReference type="AlphaFoldDB" id="A0A6P8YCS6"/>
<keyword evidence="3 10" id="KW-0444">Lipid biosynthesis</keyword>
<dbReference type="InterPro" id="IPR036291">
    <property type="entry name" value="NAD(P)-bd_dom_sf"/>
</dbReference>
<dbReference type="Pfam" id="PF07993">
    <property type="entry name" value="NAD_binding_4"/>
    <property type="match status" value="1"/>
</dbReference>
<evidence type="ECO:0000256" key="8">
    <source>
        <dbReference type="ARBA" id="ARBA00023136"/>
    </source>
</evidence>
<comment type="catalytic activity">
    <reaction evidence="9 10">
        <text>a long-chain fatty acyl-CoA + 2 NADPH + 2 H(+) = a long-chain primary fatty alcohol + 2 NADP(+) + CoA</text>
        <dbReference type="Rhea" id="RHEA:52716"/>
        <dbReference type="ChEBI" id="CHEBI:15378"/>
        <dbReference type="ChEBI" id="CHEBI:57287"/>
        <dbReference type="ChEBI" id="CHEBI:57783"/>
        <dbReference type="ChEBI" id="CHEBI:58349"/>
        <dbReference type="ChEBI" id="CHEBI:77396"/>
        <dbReference type="ChEBI" id="CHEBI:83139"/>
        <dbReference type="EC" id="1.2.1.84"/>
    </reaction>
</comment>
<dbReference type="GeneID" id="117641437"/>
<feature type="transmembrane region" description="Helical" evidence="10">
    <location>
        <begin position="496"/>
        <end position="521"/>
    </location>
</feature>
<dbReference type="OrthoDB" id="429813at2759"/>
<dbReference type="InterPro" id="IPR033640">
    <property type="entry name" value="FAR_C"/>
</dbReference>
<dbReference type="Gene3D" id="3.40.50.720">
    <property type="entry name" value="NAD(P)-binding Rossmann-like Domain"/>
    <property type="match status" value="1"/>
</dbReference>
<evidence type="ECO:0000256" key="10">
    <source>
        <dbReference type="RuleBase" id="RU363097"/>
    </source>
</evidence>
<dbReference type="InterPro" id="IPR013120">
    <property type="entry name" value="FAR_NAD-bd"/>
</dbReference>
<evidence type="ECO:0000256" key="9">
    <source>
        <dbReference type="ARBA" id="ARBA00052530"/>
    </source>
</evidence>
<sequence>MDDHEGNDITIEHFLSEHYEEESAIARFYAGKVIFVTGGTGFMGTILLEKILRSCPSVEKVYVMMRGKKGKCLEERFKEQFEGPVFEAMRTQRPGFQLKVYPLEGDCSQPQMGLSQESREKLKEVNVVFHMAATVRFDEKIRLATAINVQSTVDLLALARTMPDLKAFVHVSTAYSYPQNKIIEEKFYKPDVSPERLMNILNSMEDDMLNAITPQLITTWPNTYAFTKAVAEDVVQQHSKGLPVIMVRPSIVISTAKEPIAGWINNVYGPTGVVAGAGVGLIKALYCDSEKLADMVPVDMAINSVLAAAWDIASRDTENRQLERGEEAEPDPPVLNYVASVDQPITWGQFMALNARGVEIPSMRCIWYYDFRLVKNRFLYLIYQFFMHLVPAFLVDMGCRVVGKKPFLQDAYRKIHKFSTVISYFCCQDWQFRNDNVHKLWDKMNSMDRKVFDFNMKRLTWEQYFRTYMRGLRVYILGDPLDTLEESKVRYRKLKLAHLAVVWSVRILVFWLLLQLLRWIVL</sequence>
<dbReference type="GO" id="GO:0005777">
    <property type="term" value="C:peroxisome"/>
    <property type="evidence" value="ECO:0007669"/>
    <property type="project" value="TreeGrafter"/>
</dbReference>
<dbReference type="FunFam" id="3.40.50.720:FF:000143">
    <property type="entry name" value="Fatty acyl-CoA reductase"/>
    <property type="match status" value="1"/>
</dbReference>
<proteinExistence type="inferred from homology"/>
<comment type="similarity">
    <text evidence="2 10">Belongs to the fatty acyl-CoA reductase family.</text>
</comment>
<evidence type="ECO:0000256" key="3">
    <source>
        <dbReference type="ARBA" id="ARBA00022516"/>
    </source>
</evidence>
<dbReference type="CDD" id="cd05236">
    <property type="entry name" value="FAR-N_SDR_e"/>
    <property type="match status" value="1"/>
</dbReference>
<dbReference type="FunCoup" id="A0A6P8YCS6">
    <property type="interactions" value="62"/>
</dbReference>
<keyword evidence="7 10" id="KW-0443">Lipid metabolism</keyword>
<evidence type="ECO:0000313" key="13">
    <source>
        <dbReference type="Proteomes" id="UP000515158"/>
    </source>
</evidence>
<evidence type="ECO:0000313" key="14">
    <source>
        <dbReference type="RefSeq" id="XP_034234650.1"/>
    </source>
</evidence>
<organism evidence="14">
    <name type="scientific">Thrips palmi</name>
    <name type="common">Melon thrips</name>
    <dbReference type="NCBI Taxonomy" id="161013"/>
    <lineage>
        <taxon>Eukaryota</taxon>
        <taxon>Metazoa</taxon>
        <taxon>Ecdysozoa</taxon>
        <taxon>Arthropoda</taxon>
        <taxon>Hexapoda</taxon>
        <taxon>Insecta</taxon>
        <taxon>Pterygota</taxon>
        <taxon>Neoptera</taxon>
        <taxon>Paraneoptera</taxon>
        <taxon>Thysanoptera</taxon>
        <taxon>Terebrantia</taxon>
        <taxon>Thripoidea</taxon>
        <taxon>Thripidae</taxon>
        <taxon>Thrips</taxon>
    </lineage>
</organism>
<feature type="domain" description="Thioester reductase (TE)" evidence="12">
    <location>
        <begin position="36"/>
        <end position="304"/>
    </location>
</feature>
<keyword evidence="4 10" id="KW-0812">Transmembrane</keyword>
<dbReference type="CDD" id="cd09071">
    <property type="entry name" value="FAR_C"/>
    <property type="match status" value="1"/>
</dbReference>
<keyword evidence="13" id="KW-1185">Reference proteome</keyword>
<dbReference type="InParanoid" id="A0A6P8YCS6"/>
<evidence type="ECO:0000256" key="7">
    <source>
        <dbReference type="ARBA" id="ARBA00023098"/>
    </source>
</evidence>
<reference evidence="14" key="1">
    <citation type="submission" date="2025-08" db="UniProtKB">
        <authorList>
            <consortium name="RefSeq"/>
        </authorList>
    </citation>
    <scope>IDENTIFICATION</scope>
    <source>
        <tissue evidence="14">Total insect</tissue>
    </source>
</reference>
<dbReference type="EC" id="1.2.1.84" evidence="10"/>
<dbReference type="GO" id="GO:0080019">
    <property type="term" value="F:alcohol-forming very long-chain fatty acyl-CoA reductase activity"/>
    <property type="evidence" value="ECO:0007669"/>
    <property type="project" value="InterPro"/>
</dbReference>
<dbReference type="PANTHER" id="PTHR11011:SF60">
    <property type="entry name" value="FATTY ACYL-COA REDUCTASE-RELATED"/>
    <property type="match status" value="1"/>
</dbReference>
<dbReference type="RefSeq" id="XP_034234650.1">
    <property type="nucleotide sequence ID" value="XM_034378759.1"/>
</dbReference>
<dbReference type="GO" id="GO:0035336">
    <property type="term" value="P:long-chain fatty-acyl-CoA metabolic process"/>
    <property type="evidence" value="ECO:0007669"/>
    <property type="project" value="TreeGrafter"/>
</dbReference>
<evidence type="ECO:0000256" key="4">
    <source>
        <dbReference type="ARBA" id="ARBA00022692"/>
    </source>
</evidence>
<comment type="subcellular location">
    <subcellularLocation>
        <location evidence="1">Membrane</location>
        <topology evidence="1">Multi-pass membrane protein</topology>
    </subcellularLocation>
</comment>
<dbReference type="SUPFAM" id="SSF51735">
    <property type="entry name" value="NAD(P)-binding Rossmann-fold domains"/>
    <property type="match status" value="1"/>
</dbReference>
<dbReference type="KEGG" id="tpal:117641437"/>
<dbReference type="PANTHER" id="PTHR11011">
    <property type="entry name" value="MALE STERILITY PROTEIN 2-RELATED"/>
    <property type="match status" value="1"/>
</dbReference>
<dbReference type="GO" id="GO:0016020">
    <property type="term" value="C:membrane"/>
    <property type="evidence" value="ECO:0007669"/>
    <property type="project" value="UniProtKB-SubCell"/>
</dbReference>
<keyword evidence="6 10" id="KW-1133">Transmembrane helix</keyword>
<evidence type="ECO:0000256" key="2">
    <source>
        <dbReference type="ARBA" id="ARBA00005928"/>
    </source>
</evidence>
<comment type="function">
    <text evidence="10">Catalyzes the reduction of fatty acyl-CoA to fatty alcohols.</text>
</comment>
<gene>
    <name evidence="14" type="primary">LOC117641437</name>
</gene>
<evidence type="ECO:0000259" key="12">
    <source>
        <dbReference type="Pfam" id="PF07993"/>
    </source>
</evidence>
<evidence type="ECO:0000259" key="11">
    <source>
        <dbReference type="Pfam" id="PF03015"/>
    </source>
</evidence>
<evidence type="ECO:0000256" key="6">
    <source>
        <dbReference type="ARBA" id="ARBA00022989"/>
    </source>
</evidence>
<dbReference type="Pfam" id="PF03015">
    <property type="entry name" value="Sterile"/>
    <property type="match status" value="1"/>
</dbReference>
<dbReference type="GO" id="GO:0102965">
    <property type="term" value="F:alcohol-forming long-chain fatty acyl-CoA reductase activity"/>
    <property type="evidence" value="ECO:0007669"/>
    <property type="project" value="UniProtKB-EC"/>
</dbReference>
<protein>
    <recommendedName>
        <fullName evidence="10">Fatty acyl-CoA reductase</fullName>
        <ecNumber evidence="10">1.2.1.84</ecNumber>
    </recommendedName>
</protein>